<proteinExistence type="predicted"/>
<evidence type="ECO:0000313" key="2">
    <source>
        <dbReference type="Proteomes" id="UP000551563"/>
    </source>
</evidence>
<organism evidence="1 2">
    <name type="scientific">Brucella intermedia</name>
    <dbReference type="NCBI Taxonomy" id="94625"/>
    <lineage>
        <taxon>Bacteria</taxon>
        <taxon>Pseudomonadati</taxon>
        <taxon>Pseudomonadota</taxon>
        <taxon>Alphaproteobacteria</taxon>
        <taxon>Hyphomicrobiales</taxon>
        <taxon>Brucellaceae</taxon>
        <taxon>Brucella/Ochrobactrum group</taxon>
        <taxon>Brucella</taxon>
    </lineage>
</organism>
<dbReference type="Proteomes" id="UP000551563">
    <property type="component" value="Unassembled WGS sequence"/>
</dbReference>
<dbReference type="EMBL" id="DUMN01000306">
    <property type="protein sequence ID" value="HHV68027.1"/>
    <property type="molecule type" value="Genomic_DNA"/>
</dbReference>
<sequence length="662" mass="73475">MLFNFRDFTIALETAWDLSAAVPLPPAAPALRDEEDQLNTIVRSAISDDSSSFKAADLRKLIRYIALSDVLNDRDGELLLVLEKLAGHFSVSAGLASPVQRDWCIALAAGRRLLALNNFRVANIKTDNMVKGLSRLLADGHSFVLDDRGIDPNSNGFSTASTLILQYLQQAGREKAFAFLEGLARLVNLYEFDQVLYSRNPVNQPREASIPFGFLWQLAARVEDRAPTVPDHNIVMHKAVATSRDLVAMTAVESYGQFWALNVSTNDLDRWLADATLNDHLFSLQQWTPYITPLILRHFFGTDHDEKLRRELGWGVDDVAVLAEIILRKARTSPGYLTSSDLQPAIPVEVSKALSRDLTHQAPAPNANYLTPFSATQADLMFRPFSSCVSTGRFFIPTCSASGPALYEAVVAGLRKVFPDNISNMTGDGLERATGAILKFRGLNPTIEAKKYHMNGIDGECDLVLEDEQTIIFIECKAKPITRAAMSGEMGDPTLLYLEGIVASQTQALQHETILEEHDRIEFEDNLVLNRKGRKIIRLSITLFDYGTLQDRFVFSHLSAALTNSELASTDSRLKKRVKKANEILDKLRSSLGIQKDMTEDAARNVWIRSLPTASLSIGQLAAILVEEDNVSKLARVLSRPASFATGSVLKEYHFLKKQQLI</sequence>
<gene>
    <name evidence="1" type="ORF">GXX48_10355</name>
</gene>
<dbReference type="AlphaFoldDB" id="A0A7V6PBM1"/>
<evidence type="ECO:0008006" key="3">
    <source>
        <dbReference type="Google" id="ProtNLM"/>
    </source>
</evidence>
<accession>A0A7V6PBM1</accession>
<evidence type="ECO:0000313" key="1">
    <source>
        <dbReference type="EMBL" id="HHV68027.1"/>
    </source>
</evidence>
<reference evidence="1 2" key="1">
    <citation type="journal article" date="2020" name="Biotechnol. Biofuels">
        <title>New insights from the biogas microbiome by comprehensive genome-resolved metagenomics of nearly 1600 species originating from multiple anaerobic digesters.</title>
        <authorList>
            <person name="Campanaro S."/>
            <person name="Treu L."/>
            <person name="Rodriguez-R L.M."/>
            <person name="Kovalovszki A."/>
            <person name="Ziels R.M."/>
            <person name="Maus I."/>
            <person name="Zhu X."/>
            <person name="Kougias P.G."/>
            <person name="Basile A."/>
            <person name="Luo G."/>
            <person name="Schluter A."/>
            <person name="Konstantinidis K.T."/>
            <person name="Angelidaki I."/>
        </authorList>
    </citation>
    <scope>NUCLEOTIDE SEQUENCE [LARGE SCALE GENOMIC DNA]</scope>
    <source>
        <strain evidence="1">AS04akNAM_66</strain>
    </source>
</reference>
<name>A0A7V6PBM1_9HYPH</name>
<protein>
    <recommendedName>
        <fullName evidence="3">NERD domain-containing protein</fullName>
    </recommendedName>
</protein>
<comment type="caution">
    <text evidence="1">The sequence shown here is derived from an EMBL/GenBank/DDBJ whole genome shotgun (WGS) entry which is preliminary data.</text>
</comment>